<evidence type="ECO:0000256" key="1">
    <source>
        <dbReference type="ARBA" id="ARBA00023224"/>
    </source>
</evidence>
<dbReference type="Pfam" id="PF00015">
    <property type="entry name" value="MCPsignal"/>
    <property type="match status" value="1"/>
</dbReference>
<dbReference type="GeneID" id="85935045"/>
<dbReference type="Gene3D" id="3.30.450.20">
    <property type="entry name" value="PAS domain"/>
    <property type="match status" value="2"/>
</dbReference>
<reference evidence="6 7" key="1">
    <citation type="submission" date="2017-04" db="EMBL/GenBank/DDBJ databases">
        <title>Genome Sequence of Marinobacter salarius strain SMR5 Isolated from a culture of the Diatom Skeletonema marinoi.</title>
        <authorList>
            <person name="Topel M."/>
            <person name="Pinder M.I.M."/>
            <person name="Johansson O.N."/>
            <person name="Kourtchenko O."/>
            <person name="Godhe A."/>
            <person name="Clarke A.K."/>
        </authorList>
    </citation>
    <scope>NUCLEOTIDE SEQUENCE [LARGE SCALE GENOMIC DNA]</scope>
    <source>
        <strain evidence="6 7">SMR5</strain>
    </source>
</reference>
<gene>
    <name evidence="6" type="primary">bdlA</name>
    <name evidence="6" type="ORF">MARSALSMR5_03813</name>
</gene>
<evidence type="ECO:0000313" key="6">
    <source>
        <dbReference type="EMBL" id="ARM85833.1"/>
    </source>
</evidence>
<dbReference type="GO" id="GO:0006935">
    <property type="term" value="P:chemotaxis"/>
    <property type="evidence" value="ECO:0007669"/>
    <property type="project" value="InterPro"/>
</dbReference>
<organism evidence="6 7">
    <name type="scientific">Marinobacter salarius</name>
    <dbReference type="NCBI Taxonomy" id="1420917"/>
    <lineage>
        <taxon>Bacteria</taxon>
        <taxon>Pseudomonadati</taxon>
        <taxon>Pseudomonadota</taxon>
        <taxon>Gammaproteobacteria</taxon>
        <taxon>Pseudomonadales</taxon>
        <taxon>Marinobacteraceae</taxon>
        <taxon>Marinobacter</taxon>
    </lineage>
</organism>
<dbReference type="GO" id="GO:0007165">
    <property type="term" value="P:signal transduction"/>
    <property type="evidence" value="ECO:0007669"/>
    <property type="project" value="UniProtKB-KW"/>
</dbReference>
<dbReference type="EMBL" id="CP020931">
    <property type="protein sequence ID" value="ARM85833.1"/>
    <property type="molecule type" value="Genomic_DNA"/>
</dbReference>
<feature type="domain" description="PAS" evidence="4">
    <location>
        <begin position="20"/>
        <end position="67"/>
    </location>
</feature>
<dbReference type="SMART" id="SM00283">
    <property type="entry name" value="MA"/>
    <property type="match status" value="1"/>
</dbReference>
<dbReference type="InterPro" id="IPR000014">
    <property type="entry name" value="PAS"/>
</dbReference>
<dbReference type="SMART" id="SM00091">
    <property type="entry name" value="PAS"/>
    <property type="match status" value="2"/>
</dbReference>
<dbReference type="InterPro" id="IPR001610">
    <property type="entry name" value="PAC"/>
</dbReference>
<dbReference type="PROSITE" id="PS50112">
    <property type="entry name" value="PAS"/>
    <property type="match status" value="1"/>
</dbReference>
<dbReference type="AlphaFoldDB" id="A0A1W6KEL3"/>
<dbReference type="CDD" id="cd00130">
    <property type="entry name" value="PAS"/>
    <property type="match status" value="2"/>
</dbReference>
<dbReference type="InterPro" id="IPR050903">
    <property type="entry name" value="Bact_Chemotaxis_MeTrfase"/>
</dbReference>
<dbReference type="PANTHER" id="PTHR24422">
    <property type="entry name" value="CHEMOTAXIS PROTEIN METHYLTRANSFERASE"/>
    <property type="match status" value="1"/>
</dbReference>
<dbReference type="InterPro" id="IPR000700">
    <property type="entry name" value="PAS-assoc_C"/>
</dbReference>
<accession>A0A1W6KEL3</accession>
<evidence type="ECO:0000259" key="3">
    <source>
        <dbReference type="PROSITE" id="PS50111"/>
    </source>
</evidence>
<dbReference type="Pfam" id="PF08447">
    <property type="entry name" value="PAS_3"/>
    <property type="match status" value="1"/>
</dbReference>
<dbReference type="PRINTS" id="PR00260">
    <property type="entry name" value="CHEMTRNSDUCR"/>
</dbReference>
<protein>
    <submittedName>
        <fullName evidence="6">Biofilm dispersion protein BdlA</fullName>
    </submittedName>
</protein>
<dbReference type="RefSeq" id="WP_085681783.1">
    <property type="nucleotide sequence ID" value="NZ_CP020931.1"/>
</dbReference>
<feature type="domain" description="PAC" evidence="5">
    <location>
        <begin position="214"/>
        <end position="268"/>
    </location>
</feature>
<dbReference type="SUPFAM" id="SSF58104">
    <property type="entry name" value="Methyl-accepting chemotaxis protein (MCP) signaling domain"/>
    <property type="match status" value="1"/>
</dbReference>
<dbReference type="GO" id="GO:0016020">
    <property type="term" value="C:membrane"/>
    <property type="evidence" value="ECO:0007669"/>
    <property type="project" value="InterPro"/>
</dbReference>
<evidence type="ECO:0000259" key="4">
    <source>
        <dbReference type="PROSITE" id="PS50112"/>
    </source>
</evidence>
<dbReference type="PROSITE" id="PS50111">
    <property type="entry name" value="CHEMOTAXIS_TRANSDUC_2"/>
    <property type="match status" value="1"/>
</dbReference>
<dbReference type="SMART" id="SM00086">
    <property type="entry name" value="PAC"/>
    <property type="match status" value="2"/>
</dbReference>
<dbReference type="SUPFAM" id="SSF55785">
    <property type="entry name" value="PYP-like sensor domain (PAS domain)"/>
    <property type="match status" value="2"/>
</dbReference>
<dbReference type="Pfam" id="PF13426">
    <property type="entry name" value="PAS_9"/>
    <property type="match status" value="1"/>
</dbReference>
<dbReference type="Gene3D" id="1.10.287.950">
    <property type="entry name" value="Methyl-accepting chemotaxis protein"/>
    <property type="match status" value="1"/>
</dbReference>
<dbReference type="InterPro" id="IPR013655">
    <property type="entry name" value="PAS_fold_3"/>
</dbReference>
<evidence type="ECO:0000256" key="2">
    <source>
        <dbReference type="PROSITE-ProRule" id="PRU00284"/>
    </source>
</evidence>
<evidence type="ECO:0000259" key="5">
    <source>
        <dbReference type="PROSITE" id="PS50113"/>
    </source>
</evidence>
<dbReference type="Proteomes" id="UP000193100">
    <property type="component" value="Chromosome"/>
</dbReference>
<dbReference type="InterPro" id="IPR004090">
    <property type="entry name" value="Chemotax_Me-accpt_rcpt"/>
</dbReference>
<dbReference type="PROSITE" id="PS50113">
    <property type="entry name" value="PAC"/>
    <property type="match status" value="1"/>
</dbReference>
<keyword evidence="1 2" id="KW-0807">Transducer</keyword>
<proteinExistence type="predicted"/>
<name>A0A1W6KEL3_9GAMM</name>
<dbReference type="PANTHER" id="PTHR24422:SF10">
    <property type="entry name" value="CHEMOTAXIS PROTEIN METHYLTRANSFERASE 2"/>
    <property type="match status" value="1"/>
</dbReference>
<sequence>MFGRHRIAELTDQLTVSRGEQERIQQTLNAIASQIGYIEFSPSGIVESANDILLSIVGYERQEVIGKHHRALCDSSYTASLEYQHFWEDLGRGIKKQGTFPRFAKDGRRVWLEATYFPVTDEDGKVFKVIKLATDATAAQDKVADDTAMLDALDRYMAVIKFTPDGTILEANENFLATTGYAKDEIIHQHHRMFCFDDFYRDNPDFWKRLARGESFSGQFERRDRNGKSIWLEATYSPVLDAGGQVYKVIKFASDITARVNNAREAADVAAATSEETSQIAAEATRALNLAVETSASALAEVASATEVSRDLETQAEQIGSIVSTIRSVAEQTNLLALNAAIEAARAGEMGRGFAVVADEVRKLAAKTAESLEEISTVVGKNSHLIESLRANMDGVSTLSRRSSDEISGIATGIQQVEKGMTDLAAVVARLSNEG</sequence>
<dbReference type="InterPro" id="IPR035965">
    <property type="entry name" value="PAS-like_dom_sf"/>
</dbReference>
<dbReference type="GO" id="GO:0004888">
    <property type="term" value="F:transmembrane signaling receptor activity"/>
    <property type="evidence" value="ECO:0007669"/>
    <property type="project" value="InterPro"/>
</dbReference>
<dbReference type="NCBIfam" id="TIGR00229">
    <property type="entry name" value="sensory_box"/>
    <property type="match status" value="2"/>
</dbReference>
<dbReference type="InterPro" id="IPR004089">
    <property type="entry name" value="MCPsignal_dom"/>
</dbReference>
<feature type="domain" description="Methyl-accepting transducer" evidence="3">
    <location>
        <begin position="254"/>
        <end position="435"/>
    </location>
</feature>
<evidence type="ECO:0000313" key="7">
    <source>
        <dbReference type="Proteomes" id="UP000193100"/>
    </source>
</evidence>